<dbReference type="GO" id="GO:0005777">
    <property type="term" value="C:peroxisome"/>
    <property type="evidence" value="ECO:0000318"/>
    <property type="project" value="GO_Central"/>
</dbReference>
<dbReference type="Gene3D" id="2.60.120.260">
    <property type="entry name" value="Galactose-binding domain-like"/>
    <property type="match status" value="1"/>
</dbReference>
<keyword evidence="4" id="KW-0276">Fatty acid metabolism</keyword>
<dbReference type="InterPro" id="IPR016039">
    <property type="entry name" value="Thiolase-like"/>
</dbReference>
<dbReference type="SUPFAM" id="SSF53901">
    <property type="entry name" value="Thiolase-like"/>
    <property type="match status" value="2"/>
</dbReference>
<dbReference type="EMBL" id="AYRZ02000003">
    <property type="protein sequence ID" value="PHT87542.1"/>
    <property type="molecule type" value="Genomic_DNA"/>
</dbReference>
<gene>
    <name evidence="12" type="ORF">T459_09648</name>
</gene>
<dbReference type="CDD" id="cd00751">
    <property type="entry name" value="thiolase"/>
    <property type="match status" value="1"/>
</dbReference>
<keyword evidence="5" id="KW-0443">Lipid metabolism</keyword>
<evidence type="ECO:0000256" key="8">
    <source>
        <dbReference type="RuleBase" id="RU003557"/>
    </source>
</evidence>
<dbReference type="GO" id="GO:0006635">
    <property type="term" value="P:fatty acid beta-oxidation"/>
    <property type="evidence" value="ECO:0000318"/>
    <property type="project" value="GO_Central"/>
</dbReference>
<keyword evidence="13" id="KW-1185">Reference proteome</keyword>
<dbReference type="Pfam" id="PF02803">
    <property type="entry name" value="Thiolase_C"/>
    <property type="match status" value="1"/>
</dbReference>
<evidence type="ECO:0000256" key="6">
    <source>
        <dbReference type="ARBA" id="ARBA00023140"/>
    </source>
</evidence>
<evidence type="ECO:0000256" key="4">
    <source>
        <dbReference type="ARBA" id="ARBA00022832"/>
    </source>
</evidence>
<dbReference type="InterPro" id="IPR002155">
    <property type="entry name" value="Thiolase"/>
</dbReference>
<name>A0A2G2ZZY6_CAPAN</name>
<comment type="subcellular location">
    <subcellularLocation>
        <location evidence="1">Peroxisome</location>
    </subcellularLocation>
</comment>
<dbReference type="InterPro" id="IPR020617">
    <property type="entry name" value="Thiolase_C"/>
</dbReference>
<evidence type="ECO:0000313" key="12">
    <source>
        <dbReference type="EMBL" id="PHT87542.1"/>
    </source>
</evidence>
<feature type="domain" description="SUN" evidence="11">
    <location>
        <begin position="6"/>
        <end position="57"/>
    </location>
</feature>
<dbReference type="Proteomes" id="UP000222542">
    <property type="component" value="Unassembled WGS sequence"/>
</dbReference>
<dbReference type="GO" id="GO:0010124">
    <property type="term" value="P:phenylacetate catabolic process"/>
    <property type="evidence" value="ECO:0000318"/>
    <property type="project" value="GO_Central"/>
</dbReference>
<evidence type="ECO:0000256" key="1">
    <source>
        <dbReference type="ARBA" id="ARBA00004275"/>
    </source>
</evidence>
<dbReference type="PANTHER" id="PTHR43853:SF8">
    <property type="entry name" value="3-KETOACYL-COA THIOLASE, PEROXISOMAL"/>
    <property type="match status" value="1"/>
</dbReference>
<accession>A0A2G2ZZY6</accession>
<comment type="similarity">
    <text evidence="2 8">Belongs to the thiolase-like superfamily. Thiolase family.</text>
</comment>
<keyword evidence="7 8" id="KW-0012">Acyltransferase</keyword>
<dbReference type="GO" id="GO:0003988">
    <property type="term" value="F:acetyl-CoA C-acyltransferase activity"/>
    <property type="evidence" value="ECO:0000318"/>
    <property type="project" value="GO_Central"/>
</dbReference>
<dbReference type="Pfam" id="PF07738">
    <property type="entry name" value="Sad1_UNC"/>
    <property type="match status" value="1"/>
</dbReference>
<evidence type="ECO:0000256" key="5">
    <source>
        <dbReference type="ARBA" id="ARBA00023098"/>
    </source>
</evidence>
<evidence type="ECO:0000256" key="3">
    <source>
        <dbReference type="ARBA" id="ARBA00022679"/>
    </source>
</evidence>
<reference evidence="12 13" key="2">
    <citation type="journal article" date="2017" name="Genome Biol.">
        <title>New reference genome sequences of hot pepper reveal the massive evolution of plant disease-resistance genes by retroduplication.</title>
        <authorList>
            <person name="Kim S."/>
            <person name="Park J."/>
            <person name="Yeom S.I."/>
            <person name="Kim Y.M."/>
            <person name="Seo E."/>
            <person name="Kim K.T."/>
            <person name="Kim M.S."/>
            <person name="Lee J.M."/>
            <person name="Cheong K."/>
            <person name="Shin H.S."/>
            <person name="Kim S.B."/>
            <person name="Han K."/>
            <person name="Lee J."/>
            <person name="Park M."/>
            <person name="Lee H.A."/>
            <person name="Lee H.Y."/>
            <person name="Lee Y."/>
            <person name="Oh S."/>
            <person name="Lee J.H."/>
            <person name="Choi E."/>
            <person name="Choi E."/>
            <person name="Lee S.E."/>
            <person name="Jeon J."/>
            <person name="Kim H."/>
            <person name="Choi G."/>
            <person name="Song H."/>
            <person name="Lee J."/>
            <person name="Lee S.C."/>
            <person name="Kwon J.K."/>
            <person name="Lee H.Y."/>
            <person name="Koo N."/>
            <person name="Hong Y."/>
            <person name="Kim R.W."/>
            <person name="Kang W.H."/>
            <person name="Huh J.H."/>
            <person name="Kang B.C."/>
            <person name="Yang T.J."/>
            <person name="Lee Y.H."/>
            <person name="Bennetzen J.L."/>
            <person name="Choi D."/>
        </authorList>
    </citation>
    <scope>NUCLEOTIDE SEQUENCE [LARGE SCALE GENOMIC DNA]</scope>
    <source>
        <strain evidence="13">cv. CM334</strain>
    </source>
</reference>
<sequence length="291" mass="32360">MIRCSFLKKFIYDLDKSNSQNFDVLESASSTVIDTIRFDFTSNRGKPQTCIYRLRVHVLLLCLSQPNAPLSDLAKLNPEFKKSGATTVGNSRQVTDGAGVVLLMKRSGAMQKGLPILGVFRTFAAMGVDPTIMGIGPAAVKSAGLELEDIDLFELNEAFASQFVYYRKKLELDPEKINVNGGAMAVEHPLGTTGARCVAMLLHDMKHRGKDRRFGVVSMCIVNTLSQYFKSLNGFKSEEHLWELGKTLDSYGFGRPWEFLLTDIKHVSLHGVQRLAHIGERFSTLAIRIEP</sequence>
<reference evidence="12 13" key="1">
    <citation type="journal article" date="2014" name="Nat. Genet.">
        <title>Genome sequence of the hot pepper provides insights into the evolution of pungency in Capsicum species.</title>
        <authorList>
            <person name="Kim S."/>
            <person name="Park M."/>
            <person name="Yeom S.I."/>
            <person name="Kim Y.M."/>
            <person name="Lee J.M."/>
            <person name="Lee H.A."/>
            <person name="Seo E."/>
            <person name="Choi J."/>
            <person name="Cheong K."/>
            <person name="Kim K.T."/>
            <person name="Jung K."/>
            <person name="Lee G.W."/>
            <person name="Oh S.K."/>
            <person name="Bae C."/>
            <person name="Kim S.B."/>
            <person name="Lee H.Y."/>
            <person name="Kim S.Y."/>
            <person name="Kim M.S."/>
            <person name="Kang B.C."/>
            <person name="Jo Y.D."/>
            <person name="Yang H.B."/>
            <person name="Jeong H.J."/>
            <person name="Kang W.H."/>
            <person name="Kwon J.K."/>
            <person name="Shin C."/>
            <person name="Lim J.Y."/>
            <person name="Park J.H."/>
            <person name="Huh J.H."/>
            <person name="Kim J.S."/>
            <person name="Kim B.D."/>
            <person name="Cohen O."/>
            <person name="Paran I."/>
            <person name="Suh M.C."/>
            <person name="Lee S.B."/>
            <person name="Kim Y.K."/>
            <person name="Shin Y."/>
            <person name="Noh S.J."/>
            <person name="Park J."/>
            <person name="Seo Y.S."/>
            <person name="Kwon S.Y."/>
            <person name="Kim H.A."/>
            <person name="Park J.M."/>
            <person name="Kim H.J."/>
            <person name="Choi S.B."/>
            <person name="Bosland P.W."/>
            <person name="Reeves G."/>
            <person name="Jo S.H."/>
            <person name="Lee B.W."/>
            <person name="Cho H.T."/>
            <person name="Choi H.S."/>
            <person name="Lee M.S."/>
            <person name="Yu Y."/>
            <person name="Do Choi Y."/>
            <person name="Park B.S."/>
            <person name="van Deynze A."/>
            <person name="Ashrafi H."/>
            <person name="Hill T."/>
            <person name="Kim W.T."/>
            <person name="Pai H.S."/>
            <person name="Ahn H.K."/>
            <person name="Yeam I."/>
            <person name="Giovannoni J.J."/>
            <person name="Rose J.K."/>
            <person name="Sorensen I."/>
            <person name="Lee S.J."/>
            <person name="Kim R.W."/>
            <person name="Choi I.Y."/>
            <person name="Choi B.S."/>
            <person name="Lim J.S."/>
            <person name="Lee Y.H."/>
            <person name="Choi D."/>
        </authorList>
    </citation>
    <scope>NUCLEOTIDE SEQUENCE [LARGE SCALE GENOMIC DNA]</scope>
    <source>
        <strain evidence="13">cv. CM334</strain>
    </source>
</reference>
<dbReference type="Pfam" id="PF00108">
    <property type="entry name" value="Thiolase_N"/>
    <property type="match status" value="1"/>
</dbReference>
<evidence type="ECO:0000259" key="10">
    <source>
        <dbReference type="Pfam" id="PF02803"/>
    </source>
</evidence>
<keyword evidence="6" id="KW-0576">Peroxisome</keyword>
<protein>
    <submittedName>
        <fullName evidence="12">3-ketoacyl-CoA thiolase 2, peroxisomal</fullName>
    </submittedName>
</protein>
<dbReference type="InterPro" id="IPR020616">
    <property type="entry name" value="Thiolase_N"/>
</dbReference>
<evidence type="ECO:0000259" key="9">
    <source>
        <dbReference type="Pfam" id="PF00108"/>
    </source>
</evidence>
<keyword evidence="3 8" id="KW-0808">Transferase</keyword>
<proteinExistence type="inferred from homology"/>
<dbReference type="Gramene" id="PHT87542">
    <property type="protein sequence ID" value="PHT87542"/>
    <property type="gene ID" value="T459_09648"/>
</dbReference>
<evidence type="ECO:0000259" key="11">
    <source>
        <dbReference type="Pfam" id="PF07738"/>
    </source>
</evidence>
<dbReference type="STRING" id="4072.A0A2G2ZZY6"/>
<dbReference type="PANTHER" id="PTHR43853">
    <property type="entry name" value="3-KETOACYL-COA THIOLASE, PEROXISOMAL"/>
    <property type="match status" value="1"/>
</dbReference>
<evidence type="ECO:0000256" key="2">
    <source>
        <dbReference type="ARBA" id="ARBA00010982"/>
    </source>
</evidence>
<comment type="caution">
    <text evidence="12">The sequence shown here is derived from an EMBL/GenBank/DDBJ whole genome shotgun (WGS) entry which is preliminary data.</text>
</comment>
<evidence type="ECO:0000313" key="13">
    <source>
        <dbReference type="Proteomes" id="UP000222542"/>
    </source>
</evidence>
<dbReference type="InterPro" id="IPR050215">
    <property type="entry name" value="Thiolase-like_sf_Thiolase"/>
</dbReference>
<feature type="domain" description="Thiolase N-terminal" evidence="9">
    <location>
        <begin position="66"/>
        <end position="107"/>
    </location>
</feature>
<feature type="domain" description="Thiolase C-terminal" evidence="10">
    <location>
        <begin position="116"/>
        <end position="222"/>
    </location>
</feature>
<dbReference type="Gene3D" id="3.40.47.10">
    <property type="match status" value="2"/>
</dbReference>
<organism evidence="12 13">
    <name type="scientific">Capsicum annuum</name>
    <name type="common">Capsicum pepper</name>
    <dbReference type="NCBI Taxonomy" id="4072"/>
    <lineage>
        <taxon>Eukaryota</taxon>
        <taxon>Viridiplantae</taxon>
        <taxon>Streptophyta</taxon>
        <taxon>Embryophyta</taxon>
        <taxon>Tracheophyta</taxon>
        <taxon>Spermatophyta</taxon>
        <taxon>Magnoliopsida</taxon>
        <taxon>eudicotyledons</taxon>
        <taxon>Gunneridae</taxon>
        <taxon>Pentapetalae</taxon>
        <taxon>asterids</taxon>
        <taxon>lamiids</taxon>
        <taxon>Solanales</taxon>
        <taxon>Solanaceae</taxon>
        <taxon>Solanoideae</taxon>
        <taxon>Capsiceae</taxon>
        <taxon>Capsicum</taxon>
    </lineage>
</organism>
<evidence type="ECO:0000256" key="7">
    <source>
        <dbReference type="ARBA" id="ARBA00023315"/>
    </source>
</evidence>
<dbReference type="AlphaFoldDB" id="A0A2G2ZZY6"/>
<dbReference type="InterPro" id="IPR012919">
    <property type="entry name" value="SUN_dom"/>
</dbReference>